<keyword evidence="2" id="KW-1185">Reference proteome</keyword>
<evidence type="ECO:0000313" key="2">
    <source>
        <dbReference type="Proteomes" id="UP000049855"/>
    </source>
</evidence>
<dbReference type="EMBL" id="CTRP01000011">
    <property type="protein sequence ID" value="CQR72891.1"/>
    <property type="molecule type" value="Genomic_DNA"/>
</dbReference>
<evidence type="ECO:0000313" key="1">
    <source>
        <dbReference type="EMBL" id="CQR72891.1"/>
    </source>
</evidence>
<accession>A0A0U1KZQ2</accession>
<proteinExistence type="predicted"/>
<name>A0A0U1KZQ2_9FIRM</name>
<dbReference type="RefSeq" id="WP_021168576.1">
    <property type="nucleotide sequence ID" value="NZ_CTRP01000011.1"/>
</dbReference>
<sequence>MSKRAPTLLSGDCPHLKKRHSIIAIYRETYIPNQAVPHYQIEEIDCDYSDECGLEKCPIAENAPKHPPGIGRA</sequence>
<organism evidence="1 2">
    <name type="scientific">Sporomusa ovata</name>
    <dbReference type="NCBI Taxonomy" id="2378"/>
    <lineage>
        <taxon>Bacteria</taxon>
        <taxon>Bacillati</taxon>
        <taxon>Bacillota</taxon>
        <taxon>Negativicutes</taxon>
        <taxon>Selenomonadales</taxon>
        <taxon>Sporomusaceae</taxon>
        <taxon>Sporomusa</taxon>
    </lineage>
</organism>
<dbReference type="AlphaFoldDB" id="A0A0U1KZQ2"/>
<gene>
    <name evidence="1" type="ORF">SpAn4DRAFT_3351</name>
</gene>
<dbReference type="Proteomes" id="UP000049855">
    <property type="component" value="Unassembled WGS sequence"/>
</dbReference>
<protein>
    <submittedName>
        <fullName evidence="1">Uncharacterized protein</fullName>
    </submittedName>
</protein>
<reference evidence="2" key="1">
    <citation type="submission" date="2015-03" db="EMBL/GenBank/DDBJ databases">
        <authorList>
            <person name="Nijsse Bart"/>
        </authorList>
    </citation>
    <scope>NUCLEOTIDE SEQUENCE [LARGE SCALE GENOMIC DNA]</scope>
</reference>